<dbReference type="Proteomes" id="UP001595756">
    <property type="component" value="Unassembled WGS sequence"/>
</dbReference>
<feature type="chain" id="PRO_5046288195" evidence="1">
    <location>
        <begin position="22"/>
        <end position="511"/>
    </location>
</feature>
<comment type="caution">
    <text evidence="2">The sequence shown here is derived from an EMBL/GenBank/DDBJ whole genome shotgun (WGS) entry which is preliminary data.</text>
</comment>
<dbReference type="EMBL" id="JBHSDY010000002">
    <property type="protein sequence ID" value="MFC4296865.1"/>
    <property type="molecule type" value="Genomic_DNA"/>
</dbReference>
<keyword evidence="1" id="KW-0732">Signal</keyword>
<evidence type="ECO:0000313" key="3">
    <source>
        <dbReference type="Proteomes" id="UP001595756"/>
    </source>
</evidence>
<dbReference type="RefSeq" id="WP_376811436.1">
    <property type="nucleotide sequence ID" value="NZ_JBHSDY010000002.1"/>
</dbReference>
<keyword evidence="3" id="KW-1185">Reference proteome</keyword>
<dbReference type="Pfam" id="PF06986">
    <property type="entry name" value="F_T4SS_TraN"/>
    <property type="match status" value="2"/>
</dbReference>
<dbReference type="InterPro" id="IPR014121">
    <property type="entry name" value="TraN_Ftype"/>
</dbReference>
<organism evidence="2 3">
    <name type="scientific">Castellaniella hirudinis</name>
    <dbReference type="NCBI Taxonomy" id="1144617"/>
    <lineage>
        <taxon>Bacteria</taxon>
        <taxon>Pseudomonadati</taxon>
        <taxon>Pseudomonadota</taxon>
        <taxon>Betaproteobacteria</taxon>
        <taxon>Burkholderiales</taxon>
        <taxon>Alcaligenaceae</taxon>
        <taxon>Castellaniella</taxon>
    </lineage>
</organism>
<feature type="signal peptide" evidence="1">
    <location>
        <begin position="1"/>
        <end position="21"/>
    </location>
</feature>
<proteinExistence type="predicted"/>
<name>A0ABV8RTZ2_9BURK</name>
<protein>
    <submittedName>
        <fullName evidence="2">Conjugal transfer protein TraN</fullName>
    </submittedName>
</protein>
<gene>
    <name evidence="2" type="ORF">ACFO0J_02265</name>
</gene>
<accession>A0ABV8RTZ2</accession>
<reference evidence="3" key="1">
    <citation type="journal article" date="2019" name="Int. J. Syst. Evol. Microbiol.">
        <title>The Global Catalogue of Microorganisms (GCM) 10K type strain sequencing project: providing services to taxonomists for standard genome sequencing and annotation.</title>
        <authorList>
            <consortium name="The Broad Institute Genomics Platform"/>
            <consortium name="The Broad Institute Genome Sequencing Center for Infectious Disease"/>
            <person name="Wu L."/>
            <person name="Ma J."/>
        </authorList>
    </citation>
    <scope>NUCLEOTIDE SEQUENCE [LARGE SCALE GENOMIC DNA]</scope>
    <source>
        <strain evidence="3">CGMCC 1.19029</strain>
    </source>
</reference>
<evidence type="ECO:0000313" key="2">
    <source>
        <dbReference type="EMBL" id="MFC4296865.1"/>
    </source>
</evidence>
<evidence type="ECO:0000256" key="1">
    <source>
        <dbReference type="SAM" id="SignalP"/>
    </source>
</evidence>
<sequence>MSAWKILATVTLILTATLAQAQMPVGGHFPPCKATEAVDTLCTEYLTDPASGDQVCAPGKIKDICVPVTTPGDVDDKTNVQRCMKTARVCVDETPVKKINGYDVTLEEVGGCWQYRREYTCSTNDTVNTCEPLEADEKCSTYGRRCLNQDGYFGCNEWEIEYRCITKPAETHQIEFCGDRNICIGGVCWDTSYPPDLDFAQVITGMETGRQIGVYATDGLDIFHGEAGICRSKRAAGLKNCCSTDTSARSNNAVMGEFISGATGFAARAGSKFVFDTLYGDTANWLASGWSAAIGGNLPGGQSFLDSFANPGFGMYGFSIGGTGSFLGTSGMVLGEAGGFNIYFNPYAFAFAVGMHVVMQAMTCNEEEAKLAMKRGAGLCSDQIGDWCSKEILGVCITRKRSYCCYNSKIAKIINVQGRAQLGMGWGDEESPSCDGFTVAQLKSIDFSQIDFSEFIGDVMSAVDVNHIKEDLLKSQAGSFHESSLTAACRKTYEALGGDMSKLPNECAGLI</sequence>